<gene>
    <name evidence="7" type="ORF">PJIAN_4259</name>
</gene>
<dbReference type="RefSeq" id="WP_084252397.1">
    <property type="nucleotide sequence ID" value="NZ_BDCR01000004.1"/>
</dbReference>
<organism evidence="7 8">
    <name type="scientific">Paludibacter jiangxiensis</name>
    <dbReference type="NCBI Taxonomy" id="681398"/>
    <lineage>
        <taxon>Bacteria</taxon>
        <taxon>Pseudomonadati</taxon>
        <taxon>Bacteroidota</taxon>
        <taxon>Bacteroidia</taxon>
        <taxon>Bacteroidales</taxon>
        <taxon>Paludibacteraceae</taxon>
        <taxon>Paludibacter</taxon>
    </lineage>
</organism>
<dbReference type="InterPro" id="IPR013785">
    <property type="entry name" value="Aldolase_TIM"/>
</dbReference>
<sequence length="357" mass="39771">MKTILLSPLQLRGLELKNRIVVSPMCQYSAEDGFANDWHFVHYGSRAVGGAGLIIAEATAVSPEGRISPYDLGMWKNEHVEKWKQINHFIHQQGSLSGIQLAHAGRKASTGCLWREGDVYLFPDKGGWQPLAPSSIPFESGAPVPLEMDVELIEWVVEEFRKSAQRSNEAGFDVVEIHAAHGYLLHQFLSPITNKRTDKYGGSFDNRVRFLLEVVDAVRQVWPVSKPLFVRISATDWAEGGWDEAQSVKLAMLLKNRGVDLMDISSGGLLPDAKVQIGYGYQVPFAARIRQEADMKTGAVGLITKAEQAETILTNGLADIILVAREFLRDPYFPLHAASQLKDEIAWPVQYERAKPH</sequence>
<keyword evidence="3" id="KW-0288">FMN</keyword>
<dbReference type="Proteomes" id="UP000076586">
    <property type="component" value="Unassembled WGS sequence"/>
</dbReference>
<evidence type="ECO:0000259" key="6">
    <source>
        <dbReference type="Pfam" id="PF00724"/>
    </source>
</evidence>
<name>A0A171AH35_9BACT</name>
<dbReference type="CDD" id="cd02932">
    <property type="entry name" value="OYE_YqiM_FMN"/>
    <property type="match status" value="1"/>
</dbReference>
<reference evidence="8" key="1">
    <citation type="submission" date="2016-04" db="EMBL/GenBank/DDBJ databases">
        <title>Draft genome sequence of Paludibacter jiangxiensis strain NM7.</title>
        <authorList>
            <person name="Qiu Y."/>
            <person name="Matsuura N."/>
            <person name="Ohashi A."/>
            <person name="Tourlousse M.D."/>
            <person name="Sekiguchi Y."/>
        </authorList>
    </citation>
    <scope>NUCLEOTIDE SEQUENCE [LARGE SCALE GENOMIC DNA]</scope>
    <source>
        <strain evidence="8">NM7</strain>
    </source>
</reference>
<protein>
    <submittedName>
        <fullName evidence="7">2,4-dienoyl-CoA reductase</fullName>
    </submittedName>
</protein>
<dbReference type="InterPro" id="IPR001155">
    <property type="entry name" value="OxRdtase_FMN_N"/>
</dbReference>
<dbReference type="SUPFAM" id="SSF51395">
    <property type="entry name" value="FMN-linked oxidoreductases"/>
    <property type="match status" value="1"/>
</dbReference>
<accession>A0A171AH35</accession>
<evidence type="ECO:0000256" key="4">
    <source>
        <dbReference type="ARBA" id="ARBA00022857"/>
    </source>
</evidence>
<dbReference type="PANTHER" id="PTHR43303">
    <property type="entry name" value="NADPH DEHYDROGENASE C23G7.10C-RELATED"/>
    <property type="match status" value="1"/>
</dbReference>
<evidence type="ECO:0000256" key="5">
    <source>
        <dbReference type="ARBA" id="ARBA00023002"/>
    </source>
</evidence>
<evidence type="ECO:0000313" key="7">
    <source>
        <dbReference type="EMBL" id="GAT63718.1"/>
    </source>
</evidence>
<dbReference type="GO" id="GO:0010181">
    <property type="term" value="F:FMN binding"/>
    <property type="evidence" value="ECO:0007669"/>
    <property type="project" value="InterPro"/>
</dbReference>
<evidence type="ECO:0000256" key="1">
    <source>
        <dbReference type="ARBA" id="ARBA00001917"/>
    </source>
</evidence>
<keyword evidence="8" id="KW-1185">Reference proteome</keyword>
<proteinExistence type="predicted"/>
<dbReference type="Pfam" id="PF00724">
    <property type="entry name" value="Oxidored_FMN"/>
    <property type="match status" value="1"/>
</dbReference>
<dbReference type="AlphaFoldDB" id="A0A171AH35"/>
<dbReference type="Gene3D" id="3.20.20.70">
    <property type="entry name" value="Aldolase class I"/>
    <property type="match status" value="1"/>
</dbReference>
<dbReference type="EMBL" id="BDCR01000004">
    <property type="protein sequence ID" value="GAT63718.1"/>
    <property type="molecule type" value="Genomic_DNA"/>
</dbReference>
<evidence type="ECO:0000256" key="2">
    <source>
        <dbReference type="ARBA" id="ARBA00022630"/>
    </source>
</evidence>
<evidence type="ECO:0000256" key="3">
    <source>
        <dbReference type="ARBA" id="ARBA00022643"/>
    </source>
</evidence>
<keyword evidence="4" id="KW-0521">NADP</keyword>
<keyword evidence="2" id="KW-0285">Flavoprotein</keyword>
<dbReference type="GO" id="GO:0003959">
    <property type="term" value="F:NADPH dehydrogenase activity"/>
    <property type="evidence" value="ECO:0007669"/>
    <property type="project" value="InterPro"/>
</dbReference>
<reference evidence="8" key="2">
    <citation type="journal article" date="2017" name="Genome Announc.">
        <title>Draft genome sequence of Paludibacter jiangxiensis NM7(T), a propionate-producing fermentative bacterium.</title>
        <authorList>
            <person name="Qiu Y.-L."/>
            <person name="Tourlousse D.M."/>
            <person name="Matsuura N."/>
            <person name="Ohashi A."/>
            <person name="Sekiguchi Y."/>
        </authorList>
    </citation>
    <scope>NUCLEOTIDE SEQUENCE [LARGE SCALE GENOMIC DNA]</scope>
    <source>
        <strain evidence="8">NM7</strain>
    </source>
</reference>
<dbReference type="InterPro" id="IPR044152">
    <property type="entry name" value="YqjM-like"/>
</dbReference>
<dbReference type="OrthoDB" id="9772736at2"/>
<evidence type="ECO:0000313" key="8">
    <source>
        <dbReference type="Proteomes" id="UP000076586"/>
    </source>
</evidence>
<feature type="domain" description="NADH:flavin oxidoreductase/NADH oxidase N-terminal" evidence="6">
    <location>
        <begin position="5"/>
        <end position="344"/>
    </location>
</feature>
<comment type="cofactor">
    <cofactor evidence="1">
        <name>FMN</name>
        <dbReference type="ChEBI" id="CHEBI:58210"/>
    </cofactor>
</comment>
<dbReference type="STRING" id="681398.PJIAN_4259"/>
<dbReference type="GO" id="GO:0050661">
    <property type="term" value="F:NADP binding"/>
    <property type="evidence" value="ECO:0007669"/>
    <property type="project" value="InterPro"/>
</dbReference>
<keyword evidence="5" id="KW-0560">Oxidoreductase</keyword>
<dbReference type="NCBIfam" id="NF010047">
    <property type="entry name" value="PRK13523.1"/>
    <property type="match status" value="1"/>
</dbReference>
<dbReference type="PANTHER" id="PTHR43303:SF4">
    <property type="entry name" value="NADPH DEHYDROGENASE C23G7.10C-RELATED"/>
    <property type="match status" value="1"/>
</dbReference>
<comment type="caution">
    <text evidence="7">The sequence shown here is derived from an EMBL/GenBank/DDBJ whole genome shotgun (WGS) entry which is preliminary data.</text>
</comment>